<evidence type="ECO:0000256" key="1">
    <source>
        <dbReference type="ARBA" id="ARBA00023125"/>
    </source>
</evidence>
<dbReference type="InterPro" id="IPR036271">
    <property type="entry name" value="Tet_transcr_reg_TetR-rel_C_sf"/>
</dbReference>
<keyword evidence="1 2" id="KW-0238">DNA-binding</keyword>
<dbReference type="Pfam" id="PF00440">
    <property type="entry name" value="TetR_N"/>
    <property type="match status" value="1"/>
</dbReference>
<dbReference type="Proteomes" id="UP001526446">
    <property type="component" value="Unassembled WGS sequence"/>
</dbReference>
<feature type="domain" description="HTH tetR-type" evidence="3">
    <location>
        <begin position="10"/>
        <end position="70"/>
    </location>
</feature>
<dbReference type="EMBL" id="JAPIUX010000002">
    <property type="protein sequence ID" value="MCX2560465.1"/>
    <property type="molecule type" value="Genomic_DNA"/>
</dbReference>
<evidence type="ECO:0000259" key="3">
    <source>
        <dbReference type="PROSITE" id="PS50977"/>
    </source>
</evidence>
<protein>
    <submittedName>
        <fullName evidence="4">TetR/AcrR family transcriptional regulator</fullName>
    </submittedName>
</protein>
<dbReference type="Pfam" id="PF14246">
    <property type="entry name" value="TetR_C_7"/>
    <property type="match status" value="1"/>
</dbReference>
<reference evidence="4 5" key="1">
    <citation type="submission" date="2022-11" db="EMBL/GenBank/DDBJ databases">
        <title>Genome sequencing of Acetobacter type strain.</title>
        <authorList>
            <person name="Heo J."/>
            <person name="Lee D."/>
            <person name="Han B.-H."/>
            <person name="Hong S.-B."/>
            <person name="Kwon S.-W."/>
        </authorList>
    </citation>
    <scope>NUCLEOTIDE SEQUENCE [LARGE SCALE GENOMIC DNA]</scope>
    <source>
        <strain evidence="4 5">KACC 21251</strain>
    </source>
</reference>
<dbReference type="PROSITE" id="PS01081">
    <property type="entry name" value="HTH_TETR_1"/>
    <property type="match status" value="1"/>
</dbReference>
<organism evidence="4 5">
    <name type="scientific">Acetobacter farinalis</name>
    <dbReference type="NCBI Taxonomy" id="1260984"/>
    <lineage>
        <taxon>Bacteria</taxon>
        <taxon>Pseudomonadati</taxon>
        <taxon>Pseudomonadota</taxon>
        <taxon>Alphaproteobacteria</taxon>
        <taxon>Acetobacterales</taxon>
        <taxon>Acetobacteraceae</taxon>
        <taxon>Acetobacter</taxon>
    </lineage>
</organism>
<dbReference type="InterPro" id="IPR039536">
    <property type="entry name" value="TetR_C_Proteobacteria"/>
</dbReference>
<evidence type="ECO:0000256" key="2">
    <source>
        <dbReference type="PROSITE-ProRule" id="PRU00335"/>
    </source>
</evidence>
<dbReference type="PRINTS" id="PR00455">
    <property type="entry name" value="HTHTETR"/>
</dbReference>
<keyword evidence="5" id="KW-1185">Reference proteome</keyword>
<gene>
    <name evidence="4" type="ORF">OQ252_03460</name>
</gene>
<proteinExistence type="predicted"/>
<evidence type="ECO:0000313" key="4">
    <source>
        <dbReference type="EMBL" id="MCX2560465.1"/>
    </source>
</evidence>
<dbReference type="PANTHER" id="PTHR30055">
    <property type="entry name" value="HTH-TYPE TRANSCRIPTIONAL REGULATOR RUTR"/>
    <property type="match status" value="1"/>
</dbReference>
<dbReference type="SUPFAM" id="SSF48498">
    <property type="entry name" value="Tetracyclin repressor-like, C-terminal domain"/>
    <property type="match status" value="1"/>
</dbReference>
<feature type="DNA-binding region" description="H-T-H motif" evidence="2">
    <location>
        <begin position="33"/>
        <end position="52"/>
    </location>
</feature>
<accession>A0ABT3Q5B4</accession>
<sequence>MPHVCTGDSEAKRQQILNGAMAVFAAHGFEGASMSAIAREAGVSKGTLYNYFTNKSDLFGAFVQKRCCEKLPQILAPIQMNRPPEETLTTVAREMVKLITSPESLMLYRIIVSEAPHFPHLGVIFWEHGPKIATEMLRDWIENQVSLGTLTVDDPTFAAEQFFALCKTRIAHRKRLYMPFENEAAEAEKVIHSAVRVFLAAYGANTPDSTAKP</sequence>
<dbReference type="InterPro" id="IPR050109">
    <property type="entry name" value="HTH-type_TetR-like_transc_reg"/>
</dbReference>
<comment type="caution">
    <text evidence="4">The sequence shown here is derived from an EMBL/GenBank/DDBJ whole genome shotgun (WGS) entry which is preliminary data.</text>
</comment>
<dbReference type="PROSITE" id="PS50977">
    <property type="entry name" value="HTH_TETR_2"/>
    <property type="match status" value="1"/>
</dbReference>
<dbReference type="PANTHER" id="PTHR30055:SF146">
    <property type="entry name" value="HTH-TYPE TRANSCRIPTIONAL DUAL REGULATOR CECR"/>
    <property type="match status" value="1"/>
</dbReference>
<dbReference type="SUPFAM" id="SSF46689">
    <property type="entry name" value="Homeodomain-like"/>
    <property type="match status" value="1"/>
</dbReference>
<evidence type="ECO:0000313" key="5">
    <source>
        <dbReference type="Proteomes" id="UP001526446"/>
    </source>
</evidence>
<name>A0ABT3Q5B4_9PROT</name>
<dbReference type="Gene3D" id="1.10.10.60">
    <property type="entry name" value="Homeodomain-like"/>
    <property type="match status" value="1"/>
</dbReference>
<dbReference type="InterPro" id="IPR009057">
    <property type="entry name" value="Homeodomain-like_sf"/>
</dbReference>
<dbReference type="Gene3D" id="1.10.357.10">
    <property type="entry name" value="Tetracycline Repressor, domain 2"/>
    <property type="match status" value="1"/>
</dbReference>
<dbReference type="InterPro" id="IPR023772">
    <property type="entry name" value="DNA-bd_HTH_TetR-type_CS"/>
</dbReference>
<dbReference type="InterPro" id="IPR001647">
    <property type="entry name" value="HTH_TetR"/>
</dbReference>